<reference evidence="2 4" key="1">
    <citation type="journal article" date="2017" name="Nature">
        <title>The sunflower genome provides insights into oil metabolism, flowering and Asterid evolution.</title>
        <authorList>
            <person name="Badouin H."/>
            <person name="Gouzy J."/>
            <person name="Grassa C.J."/>
            <person name="Murat F."/>
            <person name="Staton S.E."/>
            <person name="Cottret L."/>
            <person name="Lelandais-Briere C."/>
            <person name="Owens G.L."/>
            <person name="Carrere S."/>
            <person name="Mayjonade B."/>
            <person name="Legrand L."/>
            <person name="Gill N."/>
            <person name="Kane N.C."/>
            <person name="Bowers J.E."/>
            <person name="Hubner S."/>
            <person name="Bellec A."/>
            <person name="Berard A."/>
            <person name="Berges H."/>
            <person name="Blanchet N."/>
            <person name="Boniface M.C."/>
            <person name="Brunel D."/>
            <person name="Catrice O."/>
            <person name="Chaidir N."/>
            <person name="Claudel C."/>
            <person name="Donnadieu C."/>
            <person name="Faraut T."/>
            <person name="Fievet G."/>
            <person name="Helmstetter N."/>
            <person name="King M."/>
            <person name="Knapp S.J."/>
            <person name="Lai Z."/>
            <person name="Le Paslier M.C."/>
            <person name="Lippi Y."/>
            <person name="Lorenzon L."/>
            <person name="Mandel J.R."/>
            <person name="Marage G."/>
            <person name="Marchand G."/>
            <person name="Marquand E."/>
            <person name="Bret-Mestries E."/>
            <person name="Morien E."/>
            <person name="Nambeesan S."/>
            <person name="Nguyen T."/>
            <person name="Pegot-Espagnet P."/>
            <person name="Pouilly N."/>
            <person name="Raftis F."/>
            <person name="Sallet E."/>
            <person name="Schiex T."/>
            <person name="Thomas J."/>
            <person name="Vandecasteele C."/>
            <person name="Vares D."/>
            <person name="Vear F."/>
            <person name="Vautrin S."/>
            <person name="Crespi M."/>
            <person name="Mangin B."/>
            <person name="Burke J.M."/>
            <person name="Salse J."/>
            <person name="Munos S."/>
            <person name="Vincourt P."/>
            <person name="Rieseberg L.H."/>
            <person name="Langlade N.B."/>
        </authorList>
    </citation>
    <scope>NUCLEOTIDE SEQUENCE [LARGE SCALE GENOMIC DNA]</scope>
    <source>
        <strain evidence="4">cv. SF193</strain>
        <tissue evidence="2">Leaves</tissue>
    </source>
</reference>
<evidence type="ECO:0000313" key="3">
    <source>
        <dbReference type="EMBL" id="OTG20865.1"/>
    </source>
</evidence>
<dbReference type="InterPro" id="IPR012862">
    <property type="entry name" value="DUF1635"/>
</dbReference>
<evidence type="ECO:0000256" key="1">
    <source>
        <dbReference type="SAM" id="Coils"/>
    </source>
</evidence>
<dbReference type="Proteomes" id="UP000215914">
    <property type="component" value="Chromosome 7"/>
</dbReference>
<sequence length="225" mass="25512">MEDHLNCILDCPYLFQEKNIEELKHSLWSTTMELEANRIRVQEQIKARDAQLTQLKHLLNNAVSERNEARNNYQSLLLDKLLLQHQLHHQTTTALPHSSVSCVEDDPISEESIENPVQVPQVPTKGLPENGKFLEAVMNAGPLLQNLLLAGSLPNWRQPPPPLDGLQIPSPPLVVPTRPAHHLLSQDYLHNVSSNCLFKKKRGISEDTVSSTNTKYQRISLNYDK</sequence>
<dbReference type="PANTHER" id="PTHR33431">
    <property type="entry name" value="ENABLED-LIKE PROTEIN (DUF1635)"/>
    <property type="match status" value="1"/>
</dbReference>
<evidence type="ECO:0000313" key="4">
    <source>
        <dbReference type="Proteomes" id="UP000215914"/>
    </source>
</evidence>
<dbReference type="EMBL" id="MNCJ02000322">
    <property type="protein sequence ID" value="KAF5799559.1"/>
    <property type="molecule type" value="Genomic_DNA"/>
</dbReference>
<dbReference type="Gramene" id="mRNA:HanXRQr2_Chr07g0305871">
    <property type="protein sequence ID" value="mRNA:HanXRQr2_Chr07g0305871"/>
    <property type="gene ID" value="HanXRQr2_Chr07g0305871"/>
</dbReference>
<reference evidence="2" key="3">
    <citation type="submission" date="2020-06" db="EMBL/GenBank/DDBJ databases">
        <title>Helianthus annuus Genome sequencing and assembly Release 2.</title>
        <authorList>
            <person name="Gouzy J."/>
            <person name="Langlade N."/>
            <person name="Munos S."/>
        </authorList>
    </citation>
    <scope>NUCLEOTIDE SEQUENCE</scope>
    <source>
        <tissue evidence="2">Leaves</tissue>
    </source>
</reference>
<dbReference type="EMBL" id="CM007896">
    <property type="protein sequence ID" value="OTG20865.1"/>
    <property type="molecule type" value="Genomic_DNA"/>
</dbReference>
<protein>
    <submittedName>
        <fullName evidence="3">Uncharacterized protein</fullName>
    </submittedName>
</protein>
<reference evidence="3" key="2">
    <citation type="submission" date="2017-02" db="EMBL/GenBank/DDBJ databases">
        <title>Sunflower complete genome.</title>
        <authorList>
            <person name="Langlade N."/>
            <person name="Munos S."/>
        </authorList>
    </citation>
    <scope>NUCLEOTIDE SEQUENCE [LARGE SCALE GENOMIC DNA]</scope>
    <source>
        <tissue evidence="3">Leaves</tissue>
    </source>
</reference>
<keyword evidence="1" id="KW-0175">Coiled coil</keyword>
<evidence type="ECO:0000313" key="2">
    <source>
        <dbReference type="EMBL" id="KAF5799559.1"/>
    </source>
</evidence>
<gene>
    <name evidence="3" type="ORF">HannXRQ_Chr07g0197821</name>
    <name evidence="2" type="ORF">HanXRQr2_Chr07g0305871</name>
</gene>
<accession>A0A251UBZ7</accession>
<dbReference type="Pfam" id="PF07795">
    <property type="entry name" value="DUF1635"/>
    <property type="match status" value="2"/>
</dbReference>
<feature type="coiled-coil region" evidence="1">
    <location>
        <begin position="52"/>
        <end position="79"/>
    </location>
</feature>
<dbReference type="AlphaFoldDB" id="A0A251UBZ7"/>
<proteinExistence type="predicted"/>
<keyword evidence="4" id="KW-1185">Reference proteome</keyword>
<dbReference type="OMA" id="CINECGR"/>
<dbReference type="InParanoid" id="A0A251UBZ7"/>
<name>A0A251UBZ7_HELAN</name>
<dbReference type="OrthoDB" id="784654at2759"/>
<dbReference type="PANTHER" id="PTHR33431:SF22">
    <property type="match status" value="1"/>
</dbReference>
<organism evidence="3 4">
    <name type="scientific">Helianthus annuus</name>
    <name type="common">Common sunflower</name>
    <dbReference type="NCBI Taxonomy" id="4232"/>
    <lineage>
        <taxon>Eukaryota</taxon>
        <taxon>Viridiplantae</taxon>
        <taxon>Streptophyta</taxon>
        <taxon>Embryophyta</taxon>
        <taxon>Tracheophyta</taxon>
        <taxon>Spermatophyta</taxon>
        <taxon>Magnoliopsida</taxon>
        <taxon>eudicotyledons</taxon>
        <taxon>Gunneridae</taxon>
        <taxon>Pentapetalae</taxon>
        <taxon>asterids</taxon>
        <taxon>campanulids</taxon>
        <taxon>Asterales</taxon>
        <taxon>Asteraceae</taxon>
        <taxon>Asteroideae</taxon>
        <taxon>Heliantheae alliance</taxon>
        <taxon>Heliantheae</taxon>
        <taxon>Helianthus</taxon>
    </lineage>
</organism>